<dbReference type="Proteomes" id="UP001374579">
    <property type="component" value="Unassembled WGS sequence"/>
</dbReference>
<evidence type="ECO:0000313" key="6">
    <source>
        <dbReference type="Proteomes" id="UP001374579"/>
    </source>
</evidence>
<keyword evidence="6" id="KW-1185">Reference proteome</keyword>
<feature type="region of interest" description="Disordered" evidence="3">
    <location>
        <begin position="38"/>
        <end position="59"/>
    </location>
</feature>
<feature type="transmembrane region" description="Helical" evidence="4">
    <location>
        <begin position="12"/>
        <end position="31"/>
    </location>
</feature>
<evidence type="ECO:0000256" key="1">
    <source>
        <dbReference type="ARBA" id="ARBA00004496"/>
    </source>
</evidence>
<keyword evidence="4" id="KW-0472">Membrane</keyword>
<protein>
    <recommendedName>
        <fullName evidence="7">AB hydrolase-1 domain-containing protein</fullName>
    </recommendedName>
</protein>
<dbReference type="SUPFAM" id="SSF53474">
    <property type="entry name" value="alpha/beta-Hydrolases"/>
    <property type="match status" value="1"/>
</dbReference>
<feature type="compositionally biased region" description="Polar residues" evidence="3">
    <location>
        <begin position="38"/>
        <end position="47"/>
    </location>
</feature>
<accession>A0AAN9G5B1</accession>
<proteinExistence type="predicted"/>
<name>A0AAN9G5B1_9CAEN</name>
<sequence>MAPSGISLNKPAAITILVLVAGGVIMYRWGWSSPHSSAAETDISNAGSKKGNADIKPPDGKKIALPSELPLTLTDSKMSKEIDVNKLPDFPLSPDINATAIKMITIDVKVKDKTLKINSRQTGPAESPTLTVLLLHGQAFTSQDWIRTLRLLASWGYKAVAIDLPDFGKSKAESLGDASEEEFMTALVGTLGSAPVIVSPSMSGRFSLPYLFSDRSDSEQRAAAFIPVAPVMTDKFKANYPKSQVPTLIVYGTEDKNLGTKSRADLQALPKAQIAPIPGAGHACYMDKPDLFRNVLHYFLTSLTK</sequence>
<keyword evidence="4" id="KW-0812">Transmembrane</keyword>
<dbReference type="InterPro" id="IPR029058">
    <property type="entry name" value="AB_hydrolase_fold"/>
</dbReference>
<dbReference type="AlphaFoldDB" id="A0AAN9G5B1"/>
<dbReference type="EMBL" id="JBAMIC010000018">
    <property type="protein sequence ID" value="KAK7094505.1"/>
    <property type="molecule type" value="Genomic_DNA"/>
</dbReference>
<dbReference type="PANTHER" id="PTHR46197:SF3">
    <property type="entry name" value="AB HYDROLASE-1 DOMAIN-CONTAINING PROTEIN"/>
    <property type="match status" value="1"/>
</dbReference>
<keyword evidence="4" id="KW-1133">Transmembrane helix</keyword>
<evidence type="ECO:0000313" key="5">
    <source>
        <dbReference type="EMBL" id="KAK7094505.1"/>
    </source>
</evidence>
<evidence type="ECO:0000256" key="3">
    <source>
        <dbReference type="SAM" id="MobiDB-lite"/>
    </source>
</evidence>
<evidence type="ECO:0008006" key="7">
    <source>
        <dbReference type="Google" id="ProtNLM"/>
    </source>
</evidence>
<evidence type="ECO:0000256" key="4">
    <source>
        <dbReference type="SAM" id="Phobius"/>
    </source>
</evidence>
<evidence type="ECO:0000256" key="2">
    <source>
        <dbReference type="ARBA" id="ARBA00022490"/>
    </source>
</evidence>
<reference evidence="5 6" key="1">
    <citation type="submission" date="2024-02" db="EMBL/GenBank/DDBJ databases">
        <title>Chromosome-scale genome assembly of the rough periwinkle Littorina saxatilis.</title>
        <authorList>
            <person name="De Jode A."/>
            <person name="Faria R."/>
            <person name="Formenti G."/>
            <person name="Sims Y."/>
            <person name="Smith T.P."/>
            <person name="Tracey A."/>
            <person name="Wood J.M.D."/>
            <person name="Zagrodzka Z.B."/>
            <person name="Johannesson K."/>
            <person name="Butlin R.K."/>
            <person name="Leder E.H."/>
        </authorList>
    </citation>
    <scope>NUCLEOTIDE SEQUENCE [LARGE SCALE GENOMIC DNA]</scope>
    <source>
        <strain evidence="5">Snail1</strain>
        <tissue evidence="5">Muscle</tissue>
    </source>
</reference>
<organism evidence="5 6">
    <name type="scientific">Littorina saxatilis</name>
    <dbReference type="NCBI Taxonomy" id="31220"/>
    <lineage>
        <taxon>Eukaryota</taxon>
        <taxon>Metazoa</taxon>
        <taxon>Spiralia</taxon>
        <taxon>Lophotrochozoa</taxon>
        <taxon>Mollusca</taxon>
        <taxon>Gastropoda</taxon>
        <taxon>Caenogastropoda</taxon>
        <taxon>Littorinimorpha</taxon>
        <taxon>Littorinoidea</taxon>
        <taxon>Littorinidae</taxon>
        <taxon>Littorina</taxon>
    </lineage>
</organism>
<comment type="subcellular location">
    <subcellularLocation>
        <location evidence="1">Cytoplasm</location>
    </subcellularLocation>
</comment>
<dbReference type="Gene3D" id="3.40.50.1820">
    <property type="entry name" value="alpha/beta hydrolase"/>
    <property type="match status" value="1"/>
</dbReference>
<dbReference type="GO" id="GO:0005737">
    <property type="term" value="C:cytoplasm"/>
    <property type="evidence" value="ECO:0007669"/>
    <property type="project" value="UniProtKB-SubCell"/>
</dbReference>
<dbReference type="PANTHER" id="PTHR46197">
    <property type="entry name" value="PROTEIN ABHD14B-LIKE"/>
    <property type="match status" value="1"/>
</dbReference>
<gene>
    <name evidence="5" type="ORF">V1264_006060</name>
</gene>
<comment type="caution">
    <text evidence="5">The sequence shown here is derived from an EMBL/GenBank/DDBJ whole genome shotgun (WGS) entry which is preliminary data.</text>
</comment>
<keyword evidence="2" id="KW-0963">Cytoplasm</keyword>